<protein>
    <submittedName>
        <fullName evidence="1">Uncharacterized protein</fullName>
    </submittedName>
</protein>
<evidence type="ECO:0000313" key="1">
    <source>
        <dbReference type="EMBL" id="RAR00998.1"/>
    </source>
</evidence>
<evidence type="ECO:0000313" key="2">
    <source>
        <dbReference type="Proteomes" id="UP000249619"/>
    </source>
</evidence>
<name>A0A364MRL7_STELY</name>
<proteinExistence type="predicted"/>
<dbReference type="AlphaFoldDB" id="A0A364MRL7"/>
<keyword evidence="2" id="KW-1185">Reference proteome</keyword>
<gene>
    <name evidence="1" type="ORF">DDE83_009013</name>
</gene>
<reference evidence="2" key="1">
    <citation type="submission" date="2018-05" db="EMBL/GenBank/DDBJ databases">
        <title>Draft genome sequence of Stemphylium lycopersici strain CIDEFI 213.</title>
        <authorList>
            <person name="Medina R."/>
            <person name="Franco M.E.E."/>
            <person name="Lucentini C.G."/>
            <person name="Saparrat M.C.N."/>
            <person name="Balatti P.A."/>
        </authorList>
    </citation>
    <scope>NUCLEOTIDE SEQUENCE [LARGE SCALE GENOMIC DNA]</scope>
    <source>
        <strain evidence="2">CIDEFI 213</strain>
    </source>
</reference>
<dbReference type="EMBL" id="QGDH01000308">
    <property type="protein sequence ID" value="RAR00998.1"/>
    <property type="molecule type" value="Genomic_DNA"/>
</dbReference>
<dbReference type="Proteomes" id="UP000249619">
    <property type="component" value="Unassembled WGS sequence"/>
</dbReference>
<accession>A0A364MRL7</accession>
<sequence>MSAVDLARQDGSIGVGITRQQPQYGRVVPLDSPKEKEKLRPVSHLVTIPPHSTFTLITSRLAPHLPYTFQTEWNYDQSTGVWSGGINSIDRNGYVRGGSGAICVRYNDGSVNCYVSANDCFLEAGKRQNIRSVSTFFSGAN</sequence>
<organism evidence="1 2">
    <name type="scientific">Stemphylium lycopersici</name>
    <name type="common">Tomato gray leaf spot disease fungus</name>
    <name type="synonym">Thyrospora lycopersici</name>
    <dbReference type="NCBI Taxonomy" id="183478"/>
    <lineage>
        <taxon>Eukaryota</taxon>
        <taxon>Fungi</taxon>
        <taxon>Dikarya</taxon>
        <taxon>Ascomycota</taxon>
        <taxon>Pezizomycotina</taxon>
        <taxon>Dothideomycetes</taxon>
        <taxon>Pleosporomycetidae</taxon>
        <taxon>Pleosporales</taxon>
        <taxon>Pleosporineae</taxon>
        <taxon>Pleosporaceae</taxon>
        <taxon>Stemphylium</taxon>
    </lineage>
</organism>
<comment type="caution">
    <text evidence="1">The sequence shown here is derived from an EMBL/GenBank/DDBJ whole genome shotgun (WGS) entry which is preliminary data.</text>
</comment>